<dbReference type="Gene3D" id="2.40.50.100">
    <property type="match status" value="1"/>
</dbReference>
<dbReference type="InterPro" id="IPR006143">
    <property type="entry name" value="RND_pump_MFP"/>
</dbReference>
<dbReference type="PROSITE" id="PS51257">
    <property type="entry name" value="PROKAR_LIPOPROTEIN"/>
    <property type="match status" value="1"/>
</dbReference>
<evidence type="ECO:0000259" key="7">
    <source>
        <dbReference type="Pfam" id="PF25944"/>
    </source>
</evidence>
<protein>
    <submittedName>
        <fullName evidence="9">Acriflavin resistance protein A</fullName>
    </submittedName>
</protein>
<dbReference type="Pfam" id="PF25876">
    <property type="entry name" value="HH_MFP_RND"/>
    <property type="match status" value="1"/>
</dbReference>
<feature type="domain" description="Multidrug resistance protein MdtA-like alpha-helical hairpin" evidence="5">
    <location>
        <begin position="107"/>
        <end position="175"/>
    </location>
</feature>
<dbReference type="Gene3D" id="2.40.30.170">
    <property type="match status" value="1"/>
</dbReference>
<dbReference type="InterPro" id="IPR058626">
    <property type="entry name" value="MdtA-like_b-barrel"/>
</dbReference>
<proteinExistence type="inferred from homology"/>
<reference evidence="9 10" key="1">
    <citation type="journal article" date="2012" name="J. Bacteriol.">
        <title>Genome Sequence of Idiomarina xiamenensis Type Strain 10-D-4.</title>
        <authorList>
            <person name="Lai Q."/>
            <person name="Wang L."/>
            <person name="Wang W."/>
            <person name="Shao Z."/>
        </authorList>
    </citation>
    <scope>NUCLEOTIDE SEQUENCE [LARGE SCALE GENOMIC DNA]</scope>
    <source>
        <strain evidence="9 10">10-D-4</strain>
    </source>
</reference>
<dbReference type="Gene3D" id="2.40.420.20">
    <property type="match status" value="1"/>
</dbReference>
<dbReference type="FunFam" id="2.40.420.20:FF:000001">
    <property type="entry name" value="Efflux RND transporter periplasmic adaptor subunit"/>
    <property type="match status" value="1"/>
</dbReference>
<dbReference type="GO" id="GO:0046677">
    <property type="term" value="P:response to antibiotic"/>
    <property type="evidence" value="ECO:0007669"/>
    <property type="project" value="TreeGrafter"/>
</dbReference>
<evidence type="ECO:0000259" key="5">
    <source>
        <dbReference type="Pfam" id="PF25876"/>
    </source>
</evidence>
<dbReference type="GO" id="GO:0022857">
    <property type="term" value="F:transmembrane transporter activity"/>
    <property type="evidence" value="ECO:0007669"/>
    <property type="project" value="InterPro"/>
</dbReference>
<gene>
    <name evidence="9" type="ORF">A10D4_03875</name>
</gene>
<feature type="signal peptide" evidence="4">
    <location>
        <begin position="1"/>
        <end position="22"/>
    </location>
</feature>
<dbReference type="OrthoDB" id="9800613at2"/>
<keyword evidence="4" id="KW-0732">Signal</keyword>
<evidence type="ECO:0000256" key="1">
    <source>
        <dbReference type="ARBA" id="ARBA00004519"/>
    </source>
</evidence>
<dbReference type="eggNOG" id="COG0845">
    <property type="taxonomic scope" value="Bacteria"/>
</dbReference>
<dbReference type="InterPro" id="IPR058627">
    <property type="entry name" value="MdtA-like_C"/>
</dbReference>
<dbReference type="Pfam" id="PF25917">
    <property type="entry name" value="BSH_RND"/>
    <property type="match status" value="1"/>
</dbReference>
<accession>K2KQK0</accession>
<feature type="coiled-coil region" evidence="3">
    <location>
        <begin position="113"/>
        <end position="173"/>
    </location>
</feature>
<dbReference type="Gene3D" id="1.10.287.470">
    <property type="entry name" value="Helix hairpin bin"/>
    <property type="match status" value="1"/>
</dbReference>
<dbReference type="EMBL" id="AMRG01000004">
    <property type="protein sequence ID" value="EKE84719.1"/>
    <property type="molecule type" value="Genomic_DNA"/>
</dbReference>
<keyword evidence="3" id="KW-0175">Coiled coil</keyword>
<comment type="subcellular location">
    <subcellularLocation>
        <location evidence="1">Cell inner membrane</location>
        <topology evidence="1">Lipid-anchor</topology>
    </subcellularLocation>
</comment>
<comment type="caution">
    <text evidence="9">The sequence shown here is derived from an EMBL/GenBank/DDBJ whole genome shotgun (WGS) entry which is preliminary data.</text>
</comment>
<dbReference type="AlphaFoldDB" id="K2KQK0"/>
<evidence type="ECO:0000313" key="9">
    <source>
        <dbReference type="EMBL" id="EKE84719.1"/>
    </source>
</evidence>
<keyword evidence="10" id="KW-1185">Reference proteome</keyword>
<evidence type="ECO:0000256" key="3">
    <source>
        <dbReference type="SAM" id="Coils"/>
    </source>
</evidence>
<dbReference type="Proteomes" id="UP000014115">
    <property type="component" value="Unassembled WGS sequence"/>
</dbReference>
<dbReference type="PATRIC" id="fig|740709.3.peg.783"/>
<organism evidence="9 10">
    <name type="scientific">Idiomarina xiamenensis 10-D-4</name>
    <dbReference type="NCBI Taxonomy" id="740709"/>
    <lineage>
        <taxon>Bacteria</taxon>
        <taxon>Pseudomonadati</taxon>
        <taxon>Pseudomonadota</taxon>
        <taxon>Gammaproteobacteria</taxon>
        <taxon>Alteromonadales</taxon>
        <taxon>Idiomarinaceae</taxon>
        <taxon>Idiomarina</taxon>
    </lineage>
</organism>
<dbReference type="Pfam" id="PF25967">
    <property type="entry name" value="RND-MFP_C"/>
    <property type="match status" value="1"/>
</dbReference>
<evidence type="ECO:0000259" key="6">
    <source>
        <dbReference type="Pfam" id="PF25917"/>
    </source>
</evidence>
<dbReference type="InterPro" id="IPR058624">
    <property type="entry name" value="MdtA-like_HH"/>
</dbReference>
<dbReference type="STRING" id="740709.A10D4_03875"/>
<comment type="similarity">
    <text evidence="2">Belongs to the membrane fusion protein (MFP) (TC 8.A.1) family.</text>
</comment>
<feature type="domain" description="Multidrug resistance protein MdtA-like barrel-sandwich hybrid" evidence="6">
    <location>
        <begin position="65"/>
        <end position="208"/>
    </location>
</feature>
<dbReference type="SUPFAM" id="SSF111369">
    <property type="entry name" value="HlyD-like secretion proteins"/>
    <property type="match status" value="1"/>
</dbReference>
<evidence type="ECO:0000256" key="4">
    <source>
        <dbReference type="SAM" id="SignalP"/>
    </source>
</evidence>
<dbReference type="PANTHER" id="PTHR30158:SF3">
    <property type="entry name" value="MULTIDRUG EFFLUX PUMP SUBUNIT ACRA-RELATED"/>
    <property type="match status" value="1"/>
</dbReference>
<dbReference type="GO" id="GO:0005886">
    <property type="term" value="C:plasma membrane"/>
    <property type="evidence" value="ECO:0007669"/>
    <property type="project" value="UniProtKB-SubCell"/>
</dbReference>
<dbReference type="InterPro" id="IPR058625">
    <property type="entry name" value="MdtA-like_BSH"/>
</dbReference>
<dbReference type="PANTHER" id="PTHR30158">
    <property type="entry name" value="ACRA/E-RELATED COMPONENT OF DRUG EFFLUX TRANSPORTER"/>
    <property type="match status" value="1"/>
</dbReference>
<feature type="domain" description="Multidrug resistance protein MdtA-like beta-barrel" evidence="7">
    <location>
        <begin position="212"/>
        <end position="302"/>
    </location>
</feature>
<feature type="chain" id="PRO_5003863112" evidence="4">
    <location>
        <begin position="23"/>
        <end position="395"/>
    </location>
</feature>
<dbReference type="NCBIfam" id="TIGR01730">
    <property type="entry name" value="RND_mfp"/>
    <property type="match status" value="1"/>
</dbReference>
<evidence type="ECO:0000256" key="2">
    <source>
        <dbReference type="ARBA" id="ARBA00009477"/>
    </source>
</evidence>
<feature type="domain" description="Multidrug resistance protein MdtA-like C-terminal permuted SH3" evidence="8">
    <location>
        <begin position="306"/>
        <end position="368"/>
    </location>
</feature>
<sequence>MQQRSLIAPLFALSLVSTALLSACGTAEQGAQQQQQQAVEVGVVTLKTQPVPLRTELPGRTTAYRIAEVRPQVSGILLERHFEEGATVEAGQQLYQIDPATYDADVASGKAAVASAEASLKSTENTYKRYKNLLKDKAISQQEFDNAEATYLEAKAQQQVAQAQLKTAQINREFTEVNAPINGIIGRSNFTEGALVTASQAQPLAVIQQLDPIYVDINQSSKAFLRLKQEIEKGRVQANKNGNAEVDLRLEAGLRYSHKGELLFSEVGVNETTGTILLRARFPNPDGDLLPGMFVRAIVNEGTVPNGLLAPQQGIQRDVRGRPIALVVNGEGKVEQRQVETARAIGNQWLISSGLQDGDKLIVEGIQKVRPGAPVKAVEADLGNSQQGNGSPQQQ</sequence>
<evidence type="ECO:0000259" key="8">
    <source>
        <dbReference type="Pfam" id="PF25967"/>
    </source>
</evidence>
<evidence type="ECO:0000313" key="10">
    <source>
        <dbReference type="Proteomes" id="UP000014115"/>
    </source>
</evidence>
<dbReference type="RefSeq" id="WP_008487857.1">
    <property type="nucleotide sequence ID" value="NZ_AMRG01000004.1"/>
</dbReference>
<dbReference type="Pfam" id="PF25944">
    <property type="entry name" value="Beta-barrel_RND"/>
    <property type="match status" value="1"/>
</dbReference>
<name>K2KQK0_9GAMM</name>